<dbReference type="InterPro" id="IPR001173">
    <property type="entry name" value="Glyco_trans_2-like"/>
</dbReference>
<keyword evidence="4" id="KW-0808">Transferase</keyword>
<protein>
    <submittedName>
        <fullName evidence="4">GT2 family glycosyltransferase</fullName>
    </submittedName>
</protein>
<evidence type="ECO:0000259" key="3">
    <source>
        <dbReference type="Pfam" id="PF22772"/>
    </source>
</evidence>
<dbReference type="Gene3D" id="3.90.550.10">
    <property type="entry name" value="Spore Coat Polysaccharide Biosynthesis Protein SpsA, Chain A"/>
    <property type="match status" value="1"/>
</dbReference>
<name>A0A4Q7LRP0_9MICO</name>
<dbReference type="Gene3D" id="3.40.50.11090">
    <property type="match status" value="1"/>
</dbReference>
<dbReference type="GO" id="GO:0030247">
    <property type="term" value="F:polysaccharide binding"/>
    <property type="evidence" value="ECO:0007669"/>
    <property type="project" value="InterPro"/>
</dbReference>
<keyword evidence="5" id="KW-1185">Reference proteome</keyword>
<dbReference type="EMBL" id="SGWW01000002">
    <property type="protein sequence ID" value="RZS57404.1"/>
    <property type="molecule type" value="Genomic_DNA"/>
</dbReference>
<gene>
    <name evidence="4" type="ORF">EV141_1116</name>
</gene>
<comment type="caution">
    <text evidence="4">The sequence shown here is derived from an EMBL/GenBank/DDBJ whole genome shotgun (WGS) entry which is preliminary data.</text>
</comment>
<feature type="domain" description="Glycosyltransferase 2-like" evidence="1">
    <location>
        <begin position="266"/>
        <end position="389"/>
    </location>
</feature>
<dbReference type="Pfam" id="PF00535">
    <property type="entry name" value="Glycos_transf_2"/>
    <property type="match status" value="1"/>
</dbReference>
<dbReference type="AlphaFoldDB" id="A0A4Q7LRP0"/>
<dbReference type="SUPFAM" id="SSF53756">
    <property type="entry name" value="UDP-Glycosyltransferase/glycogen phosphorylase"/>
    <property type="match status" value="1"/>
</dbReference>
<dbReference type="Pfam" id="PF22772">
    <property type="entry name" value="WsaF_C"/>
    <property type="match status" value="1"/>
</dbReference>
<reference evidence="4 5" key="1">
    <citation type="journal article" date="2015" name="Stand. Genomic Sci.">
        <title>Genomic Encyclopedia of Bacterial and Archaeal Type Strains, Phase III: the genomes of soil and plant-associated and newly described type strains.</title>
        <authorList>
            <person name="Whitman W.B."/>
            <person name="Woyke T."/>
            <person name="Klenk H.P."/>
            <person name="Zhou Y."/>
            <person name="Lilburn T.G."/>
            <person name="Beck B.J."/>
            <person name="De Vos P."/>
            <person name="Vandamme P."/>
            <person name="Eisen J.A."/>
            <person name="Garrity G."/>
            <person name="Hugenholtz P."/>
            <person name="Kyrpides N.C."/>
        </authorList>
    </citation>
    <scope>NUCLEOTIDE SEQUENCE [LARGE SCALE GENOMIC DNA]</scope>
    <source>
        <strain evidence="4 5">CV2</strain>
    </source>
</reference>
<feature type="domain" description="WsaF N-terminal" evidence="2">
    <location>
        <begin position="603"/>
        <end position="721"/>
    </location>
</feature>
<dbReference type="PANTHER" id="PTHR43179">
    <property type="entry name" value="RHAMNOSYLTRANSFERASE WBBL"/>
    <property type="match status" value="1"/>
</dbReference>
<sequence>MRRLAQLVLRFLRLARYAVHRIVVAIERAFRPSGRPMSYREWLKRRGPLAPPSASALRTRFTVIVEGPAGASAQRTINSVRATTASVDVIRVESGTTVSRDELAGEFVLFLRAGDRLYDVALNVIEHAHHVDPAVHLIVGNTDSSTFGRRRAPVFRPGWSPDTFLAVDYINRAFAVRKTRLSDQFTVDDDGVWGALIRANFRDRETTLVPHILFATRHAQPPTPTAASAEMVRAVLRERGLDAQVSPHPSGVLRIQYLLQDVPSVSIVIPTRHSRTNLERLLPSLRSTQYPRFDVLIVDNGGQSDERDEWYRAALDGLDASVLWWTETPFNYSRVNNHAVSQTRGEVVLLLNDDTEIVDRQWLAELVGVLMQEGVGSVGTQHRREDGRIQHAGVVIGPGGFADNLFTGLQPGEWTMLGATTWYRNSLAVTGACVAVKRVDWEAVGGLDERFQLTGSDVVLGLDLVMRQLRNVIVPFDAVRHYESITRGTSVPRNDFFASYWRYHSWLAGGDPYWSPNLSRRTATPQLPAWDEQSPVASTLAALGRPFGKMAQSMSISAEATALASTASVPRARVKALQAHHAKIRGERDVSLVNWYIPDVDMPFFGGLNTAFRLAAKLTRDHGVRHRFVILSAPNEEFFRTALVAAFPELSEIDIHHYDGTPESIAAIPAADASIATLWLTASHLVKAPDAGRKFYLMQDYEPAFYPASSMFAMAEETYRLGLYGICNTDSMHKIYTQSYGGKAMGFTPAVDRSIFHPDGRRVKEASEPVTIFAYARDHFRNCWELVYAALSEIKRRHGDQVRIVAAGARYLPANAEFIDLGLLDYRATGALYRETDIGITMQISRHPSYLPLELMASGVAMVAPDSSWFEWLFEDGENSLLAMRGVDDLVERLDALVTNSELRHAISRGALATIDDRHSDWDVAFRDIYAYLRDPESFAP</sequence>
<proteinExistence type="predicted"/>
<feature type="domain" description="WsaF C-terminal" evidence="3">
    <location>
        <begin position="772"/>
        <end position="890"/>
    </location>
</feature>
<evidence type="ECO:0000313" key="4">
    <source>
        <dbReference type="EMBL" id="RZS57404.1"/>
    </source>
</evidence>
<dbReference type="InterPro" id="IPR029044">
    <property type="entry name" value="Nucleotide-diphossugar_trans"/>
</dbReference>
<evidence type="ECO:0000259" key="2">
    <source>
        <dbReference type="Pfam" id="PF21374"/>
    </source>
</evidence>
<dbReference type="InterPro" id="IPR048510">
    <property type="entry name" value="WsaF_N"/>
</dbReference>
<accession>A0A4Q7LRP0</accession>
<dbReference type="GO" id="GO:0016740">
    <property type="term" value="F:transferase activity"/>
    <property type="evidence" value="ECO:0007669"/>
    <property type="project" value="UniProtKB-KW"/>
</dbReference>
<dbReference type="Gene3D" id="3.40.50.2000">
    <property type="entry name" value="Glycogen Phosphorylase B"/>
    <property type="match status" value="1"/>
</dbReference>
<evidence type="ECO:0000259" key="1">
    <source>
        <dbReference type="Pfam" id="PF00535"/>
    </source>
</evidence>
<organism evidence="4 5">
    <name type="scientific">Microcella putealis</name>
    <dbReference type="NCBI Taxonomy" id="337005"/>
    <lineage>
        <taxon>Bacteria</taxon>
        <taxon>Bacillati</taxon>
        <taxon>Actinomycetota</taxon>
        <taxon>Actinomycetes</taxon>
        <taxon>Micrococcales</taxon>
        <taxon>Microbacteriaceae</taxon>
        <taxon>Microcella</taxon>
    </lineage>
</organism>
<dbReference type="InterPro" id="IPR055050">
    <property type="entry name" value="WsaF_C"/>
</dbReference>
<dbReference type="PANTHER" id="PTHR43179:SF7">
    <property type="entry name" value="RHAMNOSYLTRANSFERASE WBBL"/>
    <property type="match status" value="1"/>
</dbReference>
<evidence type="ECO:0000313" key="5">
    <source>
        <dbReference type="Proteomes" id="UP000293519"/>
    </source>
</evidence>
<dbReference type="SUPFAM" id="SSF53448">
    <property type="entry name" value="Nucleotide-diphospho-sugar transferases"/>
    <property type="match status" value="1"/>
</dbReference>
<dbReference type="Pfam" id="PF21374">
    <property type="entry name" value="WsaF_N"/>
    <property type="match status" value="1"/>
</dbReference>
<dbReference type="Proteomes" id="UP000293519">
    <property type="component" value="Unassembled WGS sequence"/>
</dbReference>